<evidence type="ECO:0000256" key="9">
    <source>
        <dbReference type="SAM" id="MobiDB-lite"/>
    </source>
</evidence>
<comment type="subcellular location">
    <subcellularLocation>
        <location evidence="2">Chromosome</location>
        <location evidence="2">Telomere</location>
    </subcellularLocation>
    <subcellularLocation>
        <location evidence="1">Nucleus</location>
    </subcellularLocation>
</comment>
<dbReference type="Proteomes" id="UP000284375">
    <property type="component" value="Unassembled WGS sequence"/>
</dbReference>
<evidence type="ECO:0000259" key="10">
    <source>
        <dbReference type="SMART" id="SM00976"/>
    </source>
</evidence>
<comment type="similarity">
    <text evidence="3">Belongs to the telombin family.</text>
</comment>
<dbReference type="STRING" id="252740.A0A423WH96"/>
<keyword evidence="12" id="KW-1185">Reference proteome</keyword>
<keyword evidence="6" id="KW-0779">Telomere</keyword>
<keyword evidence="5" id="KW-0158">Chromosome</keyword>
<dbReference type="GO" id="GO:0016233">
    <property type="term" value="P:telomere capping"/>
    <property type="evidence" value="ECO:0007669"/>
    <property type="project" value="TreeGrafter"/>
</dbReference>
<dbReference type="InterPro" id="IPR011564">
    <property type="entry name" value="Telomer_end-bd_POT1/Cdc13"/>
</dbReference>
<feature type="compositionally biased region" description="Basic and acidic residues" evidence="9">
    <location>
        <begin position="363"/>
        <end position="372"/>
    </location>
</feature>
<evidence type="ECO:0000256" key="3">
    <source>
        <dbReference type="ARBA" id="ARBA00008442"/>
    </source>
</evidence>
<gene>
    <name evidence="11" type="ORF">VSDG_01683</name>
</gene>
<evidence type="ECO:0000256" key="6">
    <source>
        <dbReference type="ARBA" id="ARBA00022895"/>
    </source>
</evidence>
<dbReference type="GO" id="GO:0000783">
    <property type="term" value="C:nuclear telomere cap complex"/>
    <property type="evidence" value="ECO:0007669"/>
    <property type="project" value="TreeGrafter"/>
</dbReference>
<evidence type="ECO:0000256" key="4">
    <source>
        <dbReference type="ARBA" id="ARBA00015253"/>
    </source>
</evidence>
<protein>
    <recommendedName>
        <fullName evidence="4">Protection of telomeres protein 1</fullName>
    </recommendedName>
</protein>
<sequence>MSQYQPPSSNRRRPPGDPPLPKGFTSIRDILDDRYRSKKVSVIGVVKDYLLPRSTAGPDWKSKIILYDQSTEEEGKAIDLDVFLPKDGMPEVKAGDIVVASMVIRQEWQGSPGLKTIKDLSNIRVYDALRIANCRGTRSARGALKPSSMRAYRNPDQKEDEYVLWLYNKIGNVPDRELVASRAEQTLNVKDKFTLLQNVEIRKFADLIVQVVKEPYDLGDMMTLWVSDYTENSDFFHKTNSDADWIDGEPIRDGDAYGYTNKWSKSKSSMAGDKKWLGPYGKRSIQLTCWEPHAGFIRSHVQVRDWLHLRNVEIGHGKNSHTNIEGFLRTSRVHPDKLYVRVLDPEADRETLDPRLIEAIRRKRDYEKDHKQTLNGGTKRKAEGSKPQGENRDSRRKRKREKARALQEQEAKQDALLGLNDHIKCEHADKNPVPLSSILEAVRYDITFELPFTCAKYRTQARVVDFHPASLQDFAVGRKSSEYLCLTDNSDSDSSESSERMGKTVWEWRFALKLEEVSSMPINGKKPASVWVVVDNLEGQLLTDLDALDLRSNGNANVLEMLRQRMFILWGDLEERKSAAEASKNSALLVQPPAISDDEDDGGRAKHVPGLSQASNKPFACCIRQYGIKVTAEEGEEANAGEGKKWQRVFGLFGIKIATD</sequence>
<dbReference type="PANTHER" id="PTHR14513:SF0">
    <property type="entry name" value="PROTECTION OF TELOMERES PROTEIN 1"/>
    <property type="match status" value="1"/>
</dbReference>
<keyword evidence="7" id="KW-0238">DNA-binding</keyword>
<dbReference type="Gene3D" id="2.40.50.140">
    <property type="entry name" value="Nucleic acid-binding proteins"/>
    <property type="match status" value="2"/>
</dbReference>
<dbReference type="EMBL" id="LJZO01000004">
    <property type="protein sequence ID" value="ROW02710.1"/>
    <property type="molecule type" value="Genomic_DNA"/>
</dbReference>
<dbReference type="AlphaFoldDB" id="A0A423WH96"/>
<dbReference type="FunFam" id="2.40.50.140:FF:000303">
    <property type="entry name" value="Protection of telomeres protein 1"/>
    <property type="match status" value="1"/>
</dbReference>
<evidence type="ECO:0000313" key="11">
    <source>
        <dbReference type="EMBL" id="ROW02710.1"/>
    </source>
</evidence>
<feature type="domain" description="Telomeric single stranded DNA binding POT1/Cdc13" evidence="10">
    <location>
        <begin position="24"/>
        <end position="171"/>
    </location>
</feature>
<dbReference type="InterPro" id="IPR028389">
    <property type="entry name" value="POT1"/>
</dbReference>
<evidence type="ECO:0000256" key="2">
    <source>
        <dbReference type="ARBA" id="ARBA00004574"/>
    </source>
</evidence>
<feature type="region of interest" description="Disordered" evidence="9">
    <location>
        <begin position="1"/>
        <end position="24"/>
    </location>
</feature>
<evidence type="ECO:0000256" key="1">
    <source>
        <dbReference type="ARBA" id="ARBA00004123"/>
    </source>
</evidence>
<organism evidence="11 12">
    <name type="scientific">Cytospora chrysosperma</name>
    <name type="common">Cytospora canker fungus</name>
    <name type="synonym">Sphaeria chrysosperma</name>
    <dbReference type="NCBI Taxonomy" id="252740"/>
    <lineage>
        <taxon>Eukaryota</taxon>
        <taxon>Fungi</taxon>
        <taxon>Dikarya</taxon>
        <taxon>Ascomycota</taxon>
        <taxon>Pezizomycotina</taxon>
        <taxon>Sordariomycetes</taxon>
        <taxon>Sordariomycetidae</taxon>
        <taxon>Diaporthales</taxon>
        <taxon>Cytosporaceae</taxon>
        <taxon>Cytospora</taxon>
    </lineage>
</organism>
<dbReference type="GO" id="GO:0010521">
    <property type="term" value="F:telomerase inhibitor activity"/>
    <property type="evidence" value="ECO:0007669"/>
    <property type="project" value="TreeGrafter"/>
</dbReference>
<dbReference type="SMART" id="SM00976">
    <property type="entry name" value="Telo_bind"/>
    <property type="match status" value="1"/>
</dbReference>
<accession>A0A423WH96</accession>
<dbReference type="PANTHER" id="PTHR14513">
    <property type="entry name" value="PROTECTION OF TELOMERES 1"/>
    <property type="match status" value="1"/>
</dbReference>
<dbReference type="InterPro" id="IPR032042">
    <property type="entry name" value="POT1PC"/>
</dbReference>
<dbReference type="OrthoDB" id="2186770at2759"/>
<dbReference type="GO" id="GO:0032210">
    <property type="term" value="P:regulation of telomere maintenance via telomerase"/>
    <property type="evidence" value="ECO:0007669"/>
    <property type="project" value="TreeGrafter"/>
</dbReference>
<evidence type="ECO:0000256" key="8">
    <source>
        <dbReference type="ARBA" id="ARBA00023242"/>
    </source>
</evidence>
<comment type="caution">
    <text evidence="11">The sequence shown here is derived from an EMBL/GenBank/DDBJ whole genome shotgun (WGS) entry which is preliminary data.</text>
</comment>
<keyword evidence="8" id="KW-0539">Nucleus</keyword>
<name>A0A423WH96_CYTCH</name>
<dbReference type="InterPro" id="IPR012340">
    <property type="entry name" value="NA-bd_OB-fold"/>
</dbReference>
<evidence type="ECO:0000256" key="7">
    <source>
        <dbReference type="ARBA" id="ARBA00023125"/>
    </source>
</evidence>
<dbReference type="Pfam" id="PF16686">
    <property type="entry name" value="POT1PC"/>
    <property type="match status" value="1"/>
</dbReference>
<feature type="region of interest" description="Disordered" evidence="9">
    <location>
        <begin position="363"/>
        <end position="410"/>
    </location>
</feature>
<evidence type="ECO:0000313" key="12">
    <source>
        <dbReference type="Proteomes" id="UP000284375"/>
    </source>
</evidence>
<dbReference type="GO" id="GO:0098505">
    <property type="term" value="F:G-rich strand telomeric DNA binding"/>
    <property type="evidence" value="ECO:0007669"/>
    <property type="project" value="TreeGrafter"/>
</dbReference>
<evidence type="ECO:0000256" key="5">
    <source>
        <dbReference type="ARBA" id="ARBA00022454"/>
    </source>
</evidence>
<feature type="compositionally biased region" description="Basic and acidic residues" evidence="9">
    <location>
        <begin position="380"/>
        <end position="393"/>
    </location>
</feature>
<proteinExistence type="inferred from homology"/>
<reference evidence="11 12" key="1">
    <citation type="submission" date="2015-09" db="EMBL/GenBank/DDBJ databases">
        <title>Host preference determinants of Valsa canker pathogens revealed by comparative genomics.</title>
        <authorList>
            <person name="Yin Z."/>
            <person name="Huang L."/>
        </authorList>
    </citation>
    <scope>NUCLEOTIDE SEQUENCE [LARGE SCALE GENOMIC DNA]</scope>
    <source>
        <strain evidence="11 12">YSFL</strain>
    </source>
</reference>
<dbReference type="SUPFAM" id="SSF50249">
    <property type="entry name" value="Nucleic acid-binding proteins"/>
    <property type="match status" value="2"/>
</dbReference>